<keyword evidence="3" id="KW-0256">Endoplasmic reticulum</keyword>
<dbReference type="InterPro" id="IPR013244">
    <property type="entry name" value="Sec39_domain"/>
</dbReference>
<proteinExistence type="predicted"/>
<evidence type="ECO:0000256" key="4">
    <source>
        <dbReference type="ARBA" id="ARBA00022927"/>
    </source>
</evidence>
<feature type="domain" description="Sec39" evidence="5">
    <location>
        <begin position="7"/>
        <end position="686"/>
    </location>
</feature>
<keyword evidence="7" id="KW-1185">Reference proteome</keyword>
<protein>
    <submittedName>
        <fullName evidence="6">Protein transport protein S39</fullName>
    </submittedName>
</protein>
<name>A0A6C1DX87_SACPS</name>
<gene>
    <name evidence="6" type="primary">SEC39_1</name>
    <name evidence="6" type="ORF">GRS66_003744</name>
</gene>
<sequence>MLEEQLYLLACIFASRADTRNIKKLSTRLGSQSNYLEILCVLWPELDDPKNLLFLRELEEEVQSPEGEETTDEDVIVELLESDSSLIPLIESDTTTRSNRYHELQEFISKKLNNKTLENFEEWLRERILICNEMIPETPLLYSVLWETAKSKVLSTKFIGWVEGVLKPLDHLNKRLHLIFKINEWEKMPDSELFKIIFDGVEDMQEYIGIADVTEIELAPTLSYGKKWETFITEFFNKQQFSLKSDTNYQLFIKLYYSLEKGVKDNSEASRKLQSNVVDILFHNSENLFNLSSLTHKLDELWSILSGFPDEITLEEQKTITALEMKQFMEFFIKCSTKFSFKEIFAITQEEESAQLAHFSSLCHEEFNKANEISSFLQAMYETVLDISKDDKIFTRISMDEKLYSILEILLQMNEFAYIEAIIERFDYSNNTQIYELLVKFFWHFFNNASNGLRKEPEMKKASQTLQIIQKHMSQRAGTNLTKLEVLLEISDKLSHYSINLNKSHNGARDTAFKPSNILEYKDCPLDIISNLLELNPRLYKDLPTTKSLLFGIYDSLSINREGQTGKVEVDLMVLHIDYALVNLDFGTAYELGKQAFEICQEAGQHMMKALGDEHWLTFYQMGKFVDPNWVDNEIPTEIIVLQMSILGRLLEVCPLEEVEIVTSQWSTLELELSARDLVTDKYALDGQNDNKSKVGGIAREIFHNVTNF</sequence>
<dbReference type="GO" id="GO:0015031">
    <property type="term" value="P:protein transport"/>
    <property type="evidence" value="ECO:0007669"/>
    <property type="project" value="UniProtKB-KW"/>
</dbReference>
<reference evidence="6 7" key="1">
    <citation type="journal article" date="2019" name="BMC Genomics">
        <title>Chromosome level assembly and comparative genome analysis confirm lager-brewing yeasts originated from a single hybridization.</title>
        <authorList>
            <person name="Salazar A.N."/>
            <person name="Gorter de Vries A.R."/>
            <person name="van den Broek M."/>
            <person name="Brouwers N."/>
            <person name="de la Torre Cortes P."/>
            <person name="Kuijpers N.G.A."/>
            <person name="Daran J.G."/>
            <person name="Abeel T."/>
        </authorList>
    </citation>
    <scope>NUCLEOTIDE SEQUENCE [LARGE SCALE GENOMIC DNA]</scope>
    <source>
        <strain evidence="6 7">CBS 1483</strain>
    </source>
</reference>
<dbReference type="Proteomes" id="UP000501346">
    <property type="component" value="Chromosome ScXII"/>
</dbReference>
<evidence type="ECO:0000256" key="3">
    <source>
        <dbReference type="ARBA" id="ARBA00022824"/>
    </source>
</evidence>
<evidence type="ECO:0000313" key="7">
    <source>
        <dbReference type="Proteomes" id="UP000501346"/>
    </source>
</evidence>
<dbReference type="Pfam" id="PF08314">
    <property type="entry name" value="Sec39"/>
    <property type="match status" value="1"/>
</dbReference>
<organism evidence="6 7">
    <name type="scientific">Saccharomyces pastorianus</name>
    <name type="common">Lager yeast</name>
    <name type="synonym">Saccharomyces cerevisiae x Saccharomyces eubayanus</name>
    <dbReference type="NCBI Taxonomy" id="27292"/>
    <lineage>
        <taxon>Eukaryota</taxon>
        <taxon>Fungi</taxon>
        <taxon>Dikarya</taxon>
        <taxon>Ascomycota</taxon>
        <taxon>Saccharomycotina</taxon>
        <taxon>Saccharomycetes</taxon>
        <taxon>Saccharomycetales</taxon>
        <taxon>Saccharomycetaceae</taxon>
        <taxon>Saccharomyces</taxon>
    </lineage>
</organism>
<dbReference type="PANTHER" id="PTHR40787">
    <property type="entry name" value="SECRETED PROTEIN"/>
    <property type="match status" value="1"/>
</dbReference>
<accession>A0A6C1DX87</accession>
<dbReference type="GO" id="GO:0005783">
    <property type="term" value="C:endoplasmic reticulum"/>
    <property type="evidence" value="ECO:0007669"/>
    <property type="project" value="UniProtKB-SubCell"/>
</dbReference>
<dbReference type="OrthoDB" id="342024at2759"/>
<comment type="subcellular location">
    <subcellularLocation>
        <location evidence="1">Endoplasmic reticulum</location>
    </subcellularLocation>
</comment>
<dbReference type="AlphaFoldDB" id="A0A6C1DX87"/>
<dbReference type="PANTHER" id="PTHR40787:SF3">
    <property type="entry name" value="PROTEIN TRANSPORT PROTEIN SEC39"/>
    <property type="match status" value="1"/>
</dbReference>
<evidence type="ECO:0000256" key="1">
    <source>
        <dbReference type="ARBA" id="ARBA00004240"/>
    </source>
</evidence>
<dbReference type="EMBL" id="CP048993">
    <property type="protein sequence ID" value="QID81369.1"/>
    <property type="molecule type" value="Genomic_DNA"/>
</dbReference>
<keyword evidence="2" id="KW-0813">Transport</keyword>
<keyword evidence="4" id="KW-0653">Protein transport</keyword>
<evidence type="ECO:0000259" key="5">
    <source>
        <dbReference type="Pfam" id="PF08314"/>
    </source>
</evidence>
<dbReference type="GO" id="GO:0006890">
    <property type="term" value="P:retrograde vesicle-mediated transport, Golgi to endoplasmic reticulum"/>
    <property type="evidence" value="ECO:0007669"/>
    <property type="project" value="InterPro"/>
</dbReference>
<evidence type="ECO:0000313" key="6">
    <source>
        <dbReference type="EMBL" id="QID81369.1"/>
    </source>
</evidence>
<evidence type="ECO:0000256" key="2">
    <source>
        <dbReference type="ARBA" id="ARBA00022448"/>
    </source>
</evidence>